<organism evidence="4 5">
    <name type="scientific">Neiella holothuriorum</name>
    <dbReference type="NCBI Taxonomy" id="2870530"/>
    <lineage>
        <taxon>Bacteria</taxon>
        <taxon>Pseudomonadati</taxon>
        <taxon>Pseudomonadota</taxon>
        <taxon>Gammaproteobacteria</taxon>
        <taxon>Alteromonadales</taxon>
        <taxon>Echinimonadaceae</taxon>
        <taxon>Neiella</taxon>
    </lineage>
</organism>
<evidence type="ECO:0000256" key="1">
    <source>
        <dbReference type="ARBA" id="ARBA00022490"/>
    </source>
</evidence>
<evidence type="ECO:0000256" key="2">
    <source>
        <dbReference type="ARBA" id="ARBA00022705"/>
    </source>
</evidence>
<dbReference type="RefSeq" id="WP_220104090.1">
    <property type="nucleotide sequence ID" value="NZ_JAHZSS010000010.1"/>
</dbReference>
<accession>A0ABS7EID9</accession>
<dbReference type="InterPro" id="IPR008865">
    <property type="entry name" value="DNA_replication_term_site-bd"/>
</dbReference>
<dbReference type="Gene3D" id="3.50.14.10">
    <property type="entry name" value="Replication terminator Tus, domain 1 superfamily/Replication terminator Tus"/>
    <property type="match status" value="1"/>
</dbReference>
<evidence type="ECO:0000256" key="3">
    <source>
        <dbReference type="ARBA" id="ARBA00023125"/>
    </source>
</evidence>
<dbReference type="SUPFAM" id="SSF56596">
    <property type="entry name" value="Replication terminator protein (Tus)"/>
    <property type="match status" value="1"/>
</dbReference>
<keyword evidence="1" id="KW-0963">Cytoplasm</keyword>
<dbReference type="EMBL" id="JAHZSS010000010">
    <property type="protein sequence ID" value="MBW8191407.1"/>
    <property type="molecule type" value="Genomic_DNA"/>
</dbReference>
<dbReference type="InterPro" id="IPR036381">
    <property type="entry name" value="Tus_dom1"/>
</dbReference>
<dbReference type="InterPro" id="IPR036384">
    <property type="entry name" value="Tus_sf"/>
</dbReference>
<proteinExistence type="predicted"/>
<keyword evidence="5" id="KW-1185">Reference proteome</keyword>
<protein>
    <submittedName>
        <fullName evidence="4">DNA replication terminus site-binding protein</fullName>
    </submittedName>
</protein>
<name>A0ABS7EID9_9GAMM</name>
<sequence length="301" mass="33917">MLSIEQQLQLHYADIERYVWRLVSLLDDMECVQACTFELPRIDEGDTYAPITQIEPVRLDGFMAEVKGRRLYSEFYAPQGASTKCPIRMPGLLQYAGDPAPVANVLKALNAAKQAFNLSVVSINDVDLQFELVHKLFPRLINKQLTRNIHLMEPAVRSCGFSLGTKPLANKLSGESAEGLLAQRRDKWPIGWLRPEWEAHIDVALEDIRRLPPDAYLVQERSGKIQPVANVRYDAGITQKPAALPLLLVQPSTDKVKINPMRPFDLEKRRTRARRAGSKTATQIISAHFGIVAKWKTAALR</sequence>
<dbReference type="Pfam" id="PF05472">
    <property type="entry name" value="Ter"/>
    <property type="match status" value="1"/>
</dbReference>
<dbReference type="Proteomes" id="UP001166251">
    <property type="component" value="Unassembled WGS sequence"/>
</dbReference>
<reference evidence="4" key="1">
    <citation type="submission" date="2021-07" db="EMBL/GenBank/DDBJ databases">
        <title>Neiella marina sp. nov., isolated from the intestinal content of sea cucumber Apostichopus japonicus.</title>
        <authorList>
            <person name="Bai X."/>
        </authorList>
    </citation>
    <scope>NUCLEOTIDE SEQUENCE</scope>
    <source>
        <strain evidence="4">126</strain>
    </source>
</reference>
<gene>
    <name evidence="4" type="ORF">K0504_10185</name>
</gene>
<comment type="caution">
    <text evidence="4">The sequence shown here is derived from an EMBL/GenBank/DDBJ whole genome shotgun (WGS) entry which is preliminary data.</text>
</comment>
<keyword evidence="3" id="KW-0238">DNA-binding</keyword>
<keyword evidence="2" id="KW-0235">DNA replication</keyword>
<evidence type="ECO:0000313" key="4">
    <source>
        <dbReference type="EMBL" id="MBW8191407.1"/>
    </source>
</evidence>
<dbReference type="Gene3D" id="3.30.54.10">
    <property type="match status" value="1"/>
</dbReference>
<evidence type="ECO:0000313" key="5">
    <source>
        <dbReference type="Proteomes" id="UP001166251"/>
    </source>
</evidence>